<gene>
    <name evidence="1" type="ORF">KQP761_LOCUS5381</name>
</gene>
<comment type="caution">
    <text evidence="1">The sequence shown here is derived from an EMBL/GenBank/DDBJ whole genome shotgun (WGS) entry which is preliminary data.</text>
</comment>
<accession>A0A815EMU9</accession>
<dbReference type="AlphaFoldDB" id="A0A815EMU9"/>
<name>A0A815EMU9_9BILA</name>
<protein>
    <submittedName>
        <fullName evidence="1">Uncharacterized protein</fullName>
    </submittedName>
</protein>
<dbReference type="EMBL" id="CAJNOW010001341">
    <property type="protein sequence ID" value="CAF1313671.1"/>
    <property type="molecule type" value="Genomic_DNA"/>
</dbReference>
<proteinExistence type="predicted"/>
<evidence type="ECO:0000313" key="1">
    <source>
        <dbReference type="EMBL" id="CAF1313671.1"/>
    </source>
</evidence>
<organism evidence="1 2">
    <name type="scientific">Rotaria magnacalcarata</name>
    <dbReference type="NCBI Taxonomy" id="392030"/>
    <lineage>
        <taxon>Eukaryota</taxon>
        <taxon>Metazoa</taxon>
        <taxon>Spiralia</taxon>
        <taxon>Gnathifera</taxon>
        <taxon>Rotifera</taxon>
        <taxon>Eurotatoria</taxon>
        <taxon>Bdelloidea</taxon>
        <taxon>Philodinida</taxon>
        <taxon>Philodinidae</taxon>
        <taxon>Rotaria</taxon>
    </lineage>
</organism>
<dbReference type="OrthoDB" id="10053180at2759"/>
<sequence length="423" mass="46422">MNRVLDFLFNVFGFSDNFRMALNKDYEVEISNDSEVTVREEFPSFPDKPATNIKEKNVHQNPAGVSLSSMKVTSVSSSTTTAAILTTTAPLANGKSVVRISHYSGVLTTSSFTFTRNGRSGTFYFEAIEVTPKRTGNYIFTSNSTIDNYGYLYANPFNLLNTTSNLLTHADDNEDETSDQFSLTCTLQADTSYTLIFTTFDPDVTGPFSIFTLGPSRISLRRLSTLSTFYIATTFTTPAITVASNYSSALGMDSSMFTRNGRSGTFYFEAIEVTPKRTGNYTFKSYSAIDSYGYLYTKPFDPLSTTSNLLTHADDDGYSASDQFSMSYPLEGGTSYILIFTTFDAGVTGPFSVAAVGPGRVSLVRNNIPAVTTTSTVSTTEAPYGMYDTINSALFLQLSICLSNIHRLHCEIEISPSRLLKTL</sequence>
<dbReference type="Proteomes" id="UP000663834">
    <property type="component" value="Unassembled WGS sequence"/>
</dbReference>
<evidence type="ECO:0000313" key="2">
    <source>
        <dbReference type="Proteomes" id="UP000663834"/>
    </source>
</evidence>
<reference evidence="1" key="1">
    <citation type="submission" date="2021-02" db="EMBL/GenBank/DDBJ databases">
        <authorList>
            <person name="Nowell W R."/>
        </authorList>
    </citation>
    <scope>NUCLEOTIDE SEQUENCE</scope>
</reference>